<gene>
    <name evidence="6" type="ORF">QMY55_14575</name>
</gene>
<evidence type="ECO:0000313" key="7">
    <source>
        <dbReference type="Proteomes" id="UP001240697"/>
    </source>
</evidence>
<evidence type="ECO:0000256" key="1">
    <source>
        <dbReference type="ARBA" id="ARBA00022741"/>
    </source>
</evidence>
<dbReference type="EMBL" id="CP125947">
    <property type="protein sequence ID" value="WHS63755.1"/>
    <property type="molecule type" value="Genomic_DNA"/>
</dbReference>
<dbReference type="InterPro" id="IPR001650">
    <property type="entry name" value="Helicase_C-like"/>
</dbReference>
<dbReference type="InterPro" id="IPR052511">
    <property type="entry name" value="ATP-dep_Helicase"/>
</dbReference>
<keyword evidence="6" id="KW-0347">Helicase</keyword>
<evidence type="ECO:0000259" key="4">
    <source>
        <dbReference type="PROSITE" id="PS51192"/>
    </source>
</evidence>
<evidence type="ECO:0000259" key="5">
    <source>
        <dbReference type="PROSITE" id="PS51194"/>
    </source>
</evidence>
<evidence type="ECO:0000256" key="3">
    <source>
        <dbReference type="SAM" id="MobiDB-lite"/>
    </source>
</evidence>
<dbReference type="Pfam" id="PF09369">
    <property type="entry name" value="MZB"/>
    <property type="match status" value="1"/>
</dbReference>
<proteinExistence type="predicted"/>
<feature type="domain" description="Helicase C-terminal" evidence="5">
    <location>
        <begin position="902"/>
        <end position="1099"/>
    </location>
</feature>
<evidence type="ECO:0000313" key="6">
    <source>
        <dbReference type="EMBL" id="WHS63755.1"/>
    </source>
</evidence>
<keyword evidence="7" id="KW-1185">Reference proteome</keyword>
<reference evidence="6 7" key="1">
    <citation type="submission" date="2023-05" db="EMBL/GenBank/DDBJ databases">
        <authorList>
            <person name="Yin Y."/>
            <person name="Lu Z."/>
        </authorList>
    </citation>
    <scope>NUCLEOTIDE SEQUENCE [LARGE SCALE GENOMIC DNA]</scope>
    <source>
        <strain evidence="6 7">ZM22</strain>
    </source>
</reference>
<keyword evidence="1" id="KW-0547">Nucleotide-binding</keyword>
<name>A0ABY8SN12_9BURK</name>
<dbReference type="Pfam" id="PF00270">
    <property type="entry name" value="DEAD"/>
    <property type="match status" value="1"/>
</dbReference>
<dbReference type="PROSITE" id="PS51194">
    <property type="entry name" value="HELICASE_CTER"/>
    <property type="match status" value="1"/>
</dbReference>
<dbReference type="SUPFAM" id="SSF52540">
    <property type="entry name" value="P-loop containing nucleoside triphosphate hydrolases"/>
    <property type="match status" value="2"/>
</dbReference>
<sequence length="1786" mass="201380">MRSKSNEGECNLNVFDFRQNLVNEYAQFTRSFTRIKADDIRAFVDAEYASQKYWPEPLIQVNPNFRPGGTVEELCDGQQLSSSCAQIFRFGKTASSAGLTLPLYKHQVEAISLASSGESYVLTTGTGSGKSLSYFIPIIDYCLKAKANDEAKRTRAIVVYPMNALANSQLEELKKFLGAEPDARSVTFGRFTGQESTEEREAMKANPPDILLTNFMMLELLLTRQNAIDQQVIANAKGLKFLVLDELHTYRGRQGADVALLVRRVREALADQLVCIGTSATMATDGTEVERNAKVAEVASRLFGTQIPVTNIITETLKRTTPETETLETITPRLAAAIQAGVPQTLDFPAMAQHPVSIWVELTLGLTYESGKPRRAKPKTLNLAAELLAKASGLEKEQCSDYLQRFLLRAYNVTDPSGKSLFAFKLHQFISGGGKVFSSLEAPGQRTVTLDGQQFVSGDRSRHLYNVHFCRDCGQEYIPVWDQDAVEGRTFSVRSIEEREHEDDGVKAGYLMPDVSGVWDEADPESYPETWVEERADGEWRVKPTQKKYIPQAVKVRSDGVLTHDGGLSAWFIPGSFRFCLSCGVTHTSNGKDSLRLTSLSGEGRSSATTMLTLASLRYLYEQDQELSPEAKKVLGFSDNRQDAALQAGHFNDFLQVLLTRAALFSALEGAPQQTLSEKDIANAVFEALGFHRDDYAVRAEYMQQPEVKGNSRRQVQDAMRSILGYRAFYDLRKGWRFNNPNLEQLGLMQIQYQDIDDLAADEQEWSEAPQVLRAARPAERAHVLSLLFGFMREGLCVASRYLDRTELDQLRTVSFANLCEPWGFTEDERPVPAKWFVTSRPKDDNNARIKRQKLEEYLVIGSSRSRLGKEFKRGSTWGGSNPFYKEIKDATYGDVVGALLKAAESYGLVRKEETDFGLTGWQLNGSAMLWQAGNGSASRQAHENAFFRNLYRNIAKLLSEPAHRLFDFEAREHTAQVEQDDRMEREARFRFTDKDREEWREKHGHDLEWLPVLFCSPTMELGVDISSLNTVYMRNVPPTPANYAQRSGRAGRAGQPALVITYCASQSPHDQYYFRDPVRMVHGQVNAPTLDLANRELVQSHLQAIWLAETGKKLGNSIRDLLDMEKPQDLPLTTDLADELSKPTAQRKAHERGLAVLGMLKDELTPERAPWFTPTWSESVFQRAFKEFDSALNRWRDLYQATAQAIELNYKKENNPSASERERREAQQRHNEARKQRDLLLAGDSAFNSDFYTYRYLASQGFLPGYNFPRLPLMAYIPARRGNIGRESFLSRPRFLALSEFGPYSLIYHEGSQYRVTKALLTIGGQDQVADGAKLPTEVARLCPMCGYGHFRTQRDADRCVSCDASLDGAEEVKHLYRIENVSTKRAERITANEEERVRQGYEMQTTLQFAQADGKLQMVTSVVSDEQGPLLELQYGPAATIWRMNYGWKRRKDKKVLGFMINPVTGHWVGGENEAGDGEGDEAPPDKTPPQRIVPFVEDRRNILVVMPHHRLGVLEETTMTTLQYALKRGIEAVYQLEESELVAEPLPGRDNRQSILFFEAAEGGAGVLTRIATEPQALRTVAAEALRIMHFQMPDDEGEAWKKSELTQEVDEHDHPLCEAGCYRCLLSYYNQPDHPLIDRQDKKAGGQLLDILCRLTESTSARGSQGRAPEQHSAELERMSSSSLEKVWLSHMEEHGYLKPDRAQHTLTAVGVSADFFYDDYNLAVFIDGPHHDIESQRAKDAQTNRKLEDLGFIVVRFPKEQNQWPAIFAANADLFGPAQKH</sequence>
<dbReference type="Proteomes" id="UP001240697">
    <property type="component" value="Chromosome"/>
</dbReference>
<accession>A0ABY8SN12</accession>
<dbReference type="InterPro" id="IPR007569">
    <property type="entry name" value="DUF559"/>
</dbReference>
<dbReference type="SMART" id="SM00487">
    <property type="entry name" value="DEXDc"/>
    <property type="match status" value="1"/>
</dbReference>
<feature type="region of interest" description="Disordered" evidence="3">
    <location>
        <begin position="1472"/>
        <end position="1493"/>
    </location>
</feature>
<evidence type="ECO:0000256" key="2">
    <source>
        <dbReference type="ARBA" id="ARBA00022840"/>
    </source>
</evidence>
<organism evidence="6 7">
    <name type="scientific">Comamonas resistens</name>
    <dbReference type="NCBI Taxonomy" id="3046670"/>
    <lineage>
        <taxon>Bacteria</taxon>
        <taxon>Pseudomonadati</taxon>
        <taxon>Pseudomonadota</taxon>
        <taxon>Betaproteobacteria</taxon>
        <taxon>Burkholderiales</taxon>
        <taxon>Comamonadaceae</taxon>
        <taxon>Comamonas</taxon>
    </lineage>
</organism>
<feature type="compositionally biased region" description="Acidic residues" evidence="3">
    <location>
        <begin position="1476"/>
        <end position="1485"/>
    </location>
</feature>
<dbReference type="InterPro" id="IPR018973">
    <property type="entry name" value="MZB"/>
</dbReference>
<dbReference type="GO" id="GO:0004386">
    <property type="term" value="F:helicase activity"/>
    <property type="evidence" value="ECO:0007669"/>
    <property type="project" value="UniProtKB-KW"/>
</dbReference>
<dbReference type="PANTHER" id="PTHR47962">
    <property type="entry name" value="ATP-DEPENDENT HELICASE LHR-RELATED-RELATED"/>
    <property type="match status" value="1"/>
</dbReference>
<dbReference type="InterPro" id="IPR014001">
    <property type="entry name" value="Helicase_ATP-bd"/>
</dbReference>
<keyword evidence="6" id="KW-0378">Hydrolase</keyword>
<dbReference type="PROSITE" id="PS51192">
    <property type="entry name" value="HELICASE_ATP_BIND_1"/>
    <property type="match status" value="1"/>
</dbReference>
<feature type="domain" description="Helicase ATP-binding" evidence="4">
    <location>
        <begin position="111"/>
        <end position="300"/>
    </location>
</feature>
<protein>
    <submittedName>
        <fullName evidence="6">DEAD/DEAH box helicase</fullName>
    </submittedName>
</protein>
<keyword evidence="2" id="KW-0067">ATP-binding</keyword>
<dbReference type="CDD" id="cd17923">
    <property type="entry name" value="DEXHc_Hrq1-like"/>
    <property type="match status" value="1"/>
</dbReference>
<dbReference type="InterPro" id="IPR011545">
    <property type="entry name" value="DEAD/DEAH_box_helicase_dom"/>
</dbReference>
<feature type="region of interest" description="Disordered" evidence="3">
    <location>
        <begin position="1212"/>
        <end position="1236"/>
    </location>
</feature>
<dbReference type="Pfam" id="PF04480">
    <property type="entry name" value="DUF559"/>
    <property type="match status" value="1"/>
</dbReference>
<dbReference type="Gene3D" id="3.40.960.10">
    <property type="entry name" value="VSR Endonuclease"/>
    <property type="match status" value="1"/>
</dbReference>
<dbReference type="Pfam" id="PF00271">
    <property type="entry name" value="Helicase_C"/>
    <property type="match status" value="1"/>
</dbReference>
<dbReference type="RefSeq" id="WP_283484912.1">
    <property type="nucleotide sequence ID" value="NZ_CP125947.1"/>
</dbReference>
<dbReference type="PANTHER" id="PTHR47962:SF5">
    <property type="entry name" value="ATP-DEPENDENT HELICASE LHR-RELATED"/>
    <property type="match status" value="1"/>
</dbReference>
<dbReference type="SMART" id="SM00490">
    <property type="entry name" value="HELICc"/>
    <property type="match status" value="1"/>
</dbReference>
<dbReference type="InterPro" id="IPR027417">
    <property type="entry name" value="P-loop_NTPase"/>
</dbReference>
<dbReference type="Gene3D" id="3.40.50.300">
    <property type="entry name" value="P-loop containing nucleotide triphosphate hydrolases"/>
    <property type="match status" value="2"/>
</dbReference>